<evidence type="ECO:0000259" key="3">
    <source>
        <dbReference type="SMART" id="SM00470"/>
    </source>
</evidence>
<feature type="region of interest" description="Disordered" evidence="2">
    <location>
        <begin position="1"/>
        <end position="33"/>
    </location>
</feature>
<dbReference type="Proteomes" id="UP000281128">
    <property type="component" value="Unassembled WGS sequence"/>
</dbReference>
<accession>A0A3A8AQ38</accession>
<dbReference type="EMBL" id="RAPE01000007">
    <property type="protein sequence ID" value="RKF12467.1"/>
    <property type="molecule type" value="Genomic_DNA"/>
</dbReference>
<dbReference type="InterPro" id="IPR011111">
    <property type="entry name" value="Plasmid_RepB"/>
</dbReference>
<sequence length="324" mass="35070">MARKSLRDMSGIANTIARSGGSSAEKTPRTSAPALGALQGSLASIREIDPNLIDDWGPTDRLDEFTAVNAEDDDGDSFVALKDSIREGGQQVPILVRRSKVADGRFEAIYGRRRLKACRELGIKARANVQDVDDATALLAKGLENAARRNLSFYEKARFAEAIQSAGHDTGTVRQVLNLSASGHSHLIKVTQNIPTKIGDMVGSAPKSGRPKWTELAELFLAKKLTEKVARDVLTKVSPSMGSDERLEALLKEAKKRGAKTGDRPQEITPMEGVVIKSGRNALSLSVKKTGANAGFANWLESNLSEIIKKSYAEFTDVNPRDDN</sequence>
<dbReference type="SUPFAM" id="SSF110849">
    <property type="entry name" value="ParB/Sulfiredoxin"/>
    <property type="match status" value="1"/>
</dbReference>
<feature type="domain" description="ParB-like N-terminal" evidence="3">
    <location>
        <begin position="55"/>
        <end position="146"/>
    </location>
</feature>
<dbReference type="Pfam" id="PF07506">
    <property type="entry name" value="RepB"/>
    <property type="match status" value="1"/>
</dbReference>
<dbReference type="Gene3D" id="1.10.10.2830">
    <property type="match status" value="1"/>
</dbReference>
<evidence type="ECO:0000256" key="1">
    <source>
        <dbReference type="ARBA" id="ARBA00006295"/>
    </source>
</evidence>
<dbReference type="SMART" id="SM00470">
    <property type="entry name" value="ParB"/>
    <property type="match status" value="1"/>
</dbReference>
<comment type="caution">
    <text evidence="4">The sequence shown here is derived from an EMBL/GenBank/DDBJ whole genome shotgun (WGS) entry which is preliminary data.</text>
</comment>
<gene>
    <name evidence="4" type="primary">repB</name>
    <name evidence="4" type="ORF">D6850_17490</name>
</gene>
<dbReference type="OrthoDB" id="7908920at2"/>
<dbReference type="Gene3D" id="3.90.1530.30">
    <property type="match status" value="1"/>
</dbReference>
<evidence type="ECO:0000313" key="5">
    <source>
        <dbReference type="Proteomes" id="UP000281128"/>
    </source>
</evidence>
<organism evidence="4 5">
    <name type="scientific">Roseovarius spongiae</name>
    <dbReference type="NCBI Taxonomy" id="2320272"/>
    <lineage>
        <taxon>Bacteria</taxon>
        <taxon>Pseudomonadati</taxon>
        <taxon>Pseudomonadota</taxon>
        <taxon>Alphaproteobacteria</taxon>
        <taxon>Rhodobacterales</taxon>
        <taxon>Roseobacteraceae</taxon>
        <taxon>Roseovarius</taxon>
    </lineage>
</organism>
<comment type="similarity">
    <text evidence="1">Belongs to the ParB family.</text>
</comment>
<name>A0A3A8AQ38_9RHOB</name>
<dbReference type="InterPro" id="IPR017819">
    <property type="entry name" value="Plasmid_partition_RepB"/>
</dbReference>
<dbReference type="InterPro" id="IPR037972">
    <property type="entry name" value="RepB_N"/>
</dbReference>
<dbReference type="InterPro" id="IPR050336">
    <property type="entry name" value="Chromosome_partition/occlusion"/>
</dbReference>
<dbReference type="AlphaFoldDB" id="A0A3A8AQ38"/>
<evidence type="ECO:0000313" key="4">
    <source>
        <dbReference type="EMBL" id="RKF12467.1"/>
    </source>
</evidence>
<dbReference type="InterPro" id="IPR036086">
    <property type="entry name" value="ParB/Sulfiredoxin_sf"/>
</dbReference>
<dbReference type="NCBIfam" id="TIGR03454">
    <property type="entry name" value="partition_RepB"/>
    <property type="match status" value="1"/>
</dbReference>
<dbReference type="CDD" id="cd16405">
    <property type="entry name" value="RepB_like_N"/>
    <property type="match status" value="1"/>
</dbReference>
<dbReference type="Pfam" id="PF02195">
    <property type="entry name" value="ParB_N"/>
    <property type="match status" value="1"/>
</dbReference>
<reference evidence="4 5" key="1">
    <citation type="submission" date="2018-09" db="EMBL/GenBank/DDBJ databases">
        <title>Roseovarius spongiae sp. nov., isolated from a marine sponge.</title>
        <authorList>
            <person name="Zhuang L."/>
            <person name="Luo L."/>
        </authorList>
    </citation>
    <scope>NUCLEOTIDE SEQUENCE [LARGE SCALE GENOMIC DNA]</scope>
    <source>
        <strain evidence="4 5">HN-E21</strain>
    </source>
</reference>
<dbReference type="PANTHER" id="PTHR33375:SF1">
    <property type="entry name" value="CHROMOSOME-PARTITIONING PROTEIN PARB-RELATED"/>
    <property type="match status" value="1"/>
</dbReference>
<dbReference type="PANTHER" id="PTHR33375">
    <property type="entry name" value="CHROMOSOME-PARTITIONING PROTEIN PARB-RELATED"/>
    <property type="match status" value="1"/>
</dbReference>
<dbReference type="GO" id="GO:0003677">
    <property type="term" value="F:DNA binding"/>
    <property type="evidence" value="ECO:0007669"/>
    <property type="project" value="InterPro"/>
</dbReference>
<evidence type="ECO:0000256" key="2">
    <source>
        <dbReference type="SAM" id="MobiDB-lite"/>
    </source>
</evidence>
<dbReference type="InterPro" id="IPR003115">
    <property type="entry name" value="ParB_N"/>
</dbReference>
<dbReference type="GO" id="GO:0007059">
    <property type="term" value="P:chromosome segregation"/>
    <property type="evidence" value="ECO:0007669"/>
    <property type="project" value="TreeGrafter"/>
</dbReference>
<feature type="compositionally biased region" description="Polar residues" evidence="2">
    <location>
        <begin position="12"/>
        <end position="25"/>
    </location>
</feature>
<dbReference type="GO" id="GO:0005694">
    <property type="term" value="C:chromosome"/>
    <property type="evidence" value="ECO:0007669"/>
    <property type="project" value="TreeGrafter"/>
</dbReference>
<keyword evidence="5" id="KW-1185">Reference proteome</keyword>
<dbReference type="InterPro" id="IPR004437">
    <property type="entry name" value="ParB/RepB/Spo0J"/>
</dbReference>
<protein>
    <submittedName>
        <fullName evidence="4">Plasmid partitioning protein RepB</fullName>
    </submittedName>
</protein>
<proteinExistence type="inferred from homology"/>
<dbReference type="NCBIfam" id="TIGR00180">
    <property type="entry name" value="parB_part"/>
    <property type="match status" value="1"/>
</dbReference>